<comment type="subunit">
    <text evidence="1">Monomer.</text>
</comment>
<dbReference type="Gene3D" id="3.40.30.10">
    <property type="entry name" value="Glutaredoxin"/>
    <property type="match status" value="1"/>
</dbReference>
<dbReference type="PANTHER" id="PTHR42801:SF4">
    <property type="entry name" value="AHPC_TSA FAMILY PROTEIN"/>
    <property type="match status" value="1"/>
</dbReference>
<dbReference type="FunFam" id="3.40.30.10:FF:000007">
    <property type="entry name" value="Thioredoxin-dependent thiol peroxidase"/>
    <property type="match status" value="1"/>
</dbReference>
<keyword evidence="5" id="KW-0560">Oxidoreductase</keyword>
<accession>T1A026</accession>
<evidence type="ECO:0000256" key="8">
    <source>
        <dbReference type="ARBA" id="ARBA00032824"/>
    </source>
</evidence>
<evidence type="ECO:0000256" key="7">
    <source>
        <dbReference type="ARBA" id="ARBA00023284"/>
    </source>
</evidence>
<dbReference type="InterPro" id="IPR013766">
    <property type="entry name" value="Thioredoxin_domain"/>
</dbReference>
<name>T1A026_9ZZZZ</name>
<organism evidence="12">
    <name type="scientific">mine drainage metagenome</name>
    <dbReference type="NCBI Taxonomy" id="410659"/>
    <lineage>
        <taxon>unclassified sequences</taxon>
        <taxon>metagenomes</taxon>
        <taxon>ecological metagenomes</taxon>
    </lineage>
</organism>
<keyword evidence="3" id="KW-0575">Peroxidase</keyword>
<evidence type="ECO:0000256" key="3">
    <source>
        <dbReference type="ARBA" id="ARBA00022559"/>
    </source>
</evidence>
<dbReference type="AlphaFoldDB" id="T1A026"/>
<comment type="similarity">
    <text evidence="9">Belongs to the peroxiredoxin family. BCP/PrxQ subfamily.</text>
</comment>
<keyword evidence="4" id="KW-0049">Antioxidant</keyword>
<gene>
    <name evidence="12" type="ORF">B1A_18440</name>
</gene>
<dbReference type="GO" id="GO:0005737">
    <property type="term" value="C:cytoplasm"/>
    <property type="evidence" value="ECO:0007669"/>
    <property type="project" value="TreeGrafter"/>
</dbReference>
<dbReference type="InterPro" id="IPR036249">
    <property type="entry name" value="Thioredoxin-like_sf"/>
</dbReference>
<dbReference type="InterPro" id="IPR000866">
    <property type="entry name" value="AhpC/TSA"/>
</dbReference>
<dbReference type="EC" id="1.11.1.24" evidence="2"/>
<feature type="domain" description="Thioredoxin" evidence="11">
    <location>
        <begin position="4"/>
        <end position="155"/>
    </location>
</feature>
<evidence type="ECO:0000256" key="10">
    <source>
        <dbReference type="ARBA" id="ARBA00049091"/>
    </source>
</evidence>
<dbReference type="PANTHER" id="PTHR42801">
    <property type="entry name" value="THIOREDOXIN-DEPENDENT PEROXIDE REDUCTASE"/>
    <property type="match status" value="1"/>
</dbReference>
<dbReference type="Pfam" id="PF00578">
    <property type="entry name" value="AhpC-TSA"/>
    <property type="match status" value="1"/>
</dbReference>
<evidence type="ECO:0000256" key="5">
    <source>
        <dbReference type="ARBA" id="ARBA00023002"/>
    </source>
</evidence>
<dbReference type="GO" id="GO:0008379">
    <property type="term" value="F:thioredoxin peroxidase activity"/>
    <property type="evidence" value="ECO:0007669"/>
    <property type="project" value="TreeGrafter"/>
</dbReference>
<keyword evidence="6" id="KW-1015">Disulfide bond</keyword>
<comment type="catalytic activity">
    <reaction evidence="10">
        <text>a hydroperoxide + [thioredoxin]-dithiol = an alcohol + [thioredoxin]-disulfide + H2O</text>
        <dbReference type="Rhea" id="RHEA:62620"/>
        <dbReference type="Rhea" id="RHEA-COMP:10698"/>
        <dbReference type="Rhea" id="RHEA-COMP:10700"/>
        <dbReference type="ChEBI" id="CHEBI:15377"/>
        <dbReference type="ChEBI" id="CHEBI:29950"/>
        <dbReference type="ChEBI" id="CHEBI:30879"/>
        <dbReference type="ChEBI" id="CHEBI:35924"/>
        <dbReference type="ChEBI" id="CHEBI:50058"/>
        <dbReference type="EC" id="1.11.1.24"/>
    </reaction>
</comment>
<dbReference type="GO" id="GO:0045454">
    <property type="term" value="P:cell redox homeostasis"/>
    <property type="evidence" value="ECO:0007669"/>
    <property type="project" value="TreeGrafter"/>
</dbReference>
<reference evidence="12" key="1">
    <citation type="submission" date="2013-08" db="EMBL/GenBank/DDBJ databases">
        <authorList>
            <person name="Mendez C."/>
            <person name="Richter M."/>
            <person name="Ferrer M."/>
            <person name="Sanchez J."/>
        </authorList>
    </citation>
    <scope>NUCLEOTIDE SEQUENCE</scope>
</reference>
<evidence type="ECO:0000256" key="1">
    <source>
        <dbReference type="ARBA" id="ARBA00011245"/>
    </source>
</evidence>
<dbReference type="PIRSF" id="PIRSF000239">
    <property type="entry name" value="AHPC"/>
    <property type="match status" value="1"/>
</dbReference>
<dbReference type="InterPro" id="IPR024706">
    <property type="entry name" value="Peroxiredoxin_AhpC-typ"/>
</dbReference>
<dbReference type="GO" id="GO:0034599">
    <property type="term" value="P:cellular response to oxidative stress"/>
    <property type="evidence" value="ECO:0007669"/>
    <property type="project" value="TreeGrafter"/>
</dbReference>
<dbReference type="EMBL" id="AUZX01013604">
    <property type="protein sequence ID" value="EQD35145.1"/>
    <property type="molecule type" value="Genomic_DNA"/>
</dbReference>
<dbReference type="SUPFAM" id="SSF52833">
    <property type="entry name" value="Thioredoxin-like"/>
    <property type="match status" value="1"/>
</dbReference>
<evidence type="ECO:0000256" key="2">
    <source>
        <dbReference type="ARBA" id="ARBA00013017"/>
    </source>
</evidence>
<dbReference type="CDD" id="cd03017">
    <property type="entry name" value="PRX_BCP"/>
    <property type="match status" value="1"/>
</dbReference>
<keyword evidence="7" id="KW-0676">Redox-active center</keyword>
<protein>
    <recommendedName>
        <fullName evidence="2">thioredoxin-dependent peroxiredoxin</fullName>
        <ecNumber evidence="2">1.11.1.24</ecNumber>
    </recommendedName>
    <alternativeName>
        <fullName evidence="8">Thioredoxin peroxidase</fullName>
    </alternativeName>
</protein>
<sequence>MPKVQPGTRVPDFSLPSTGGETFSLKAAAGKALVLYFYPKDMTSGCTRESQDFRDRHAAFLKAGARVVGISRDGIASHEKFKGKERLPFELLSDADERVCKLFDVIREKSLYGRKYLGIERSTFLIDPRGVLRHEWRKVKVPGHVEQVLEAARAL</sequence>
<evidence type="ECO:0000256" key="6">
    <source>
        <dbReference type="ARBA" id="ARBA00023157"/>
    </source>
</evidence>
<evidence type="ECO:0000256" key="9">
    <source>
        <dbReference type="ARBA" id="ARBA00038489"/>
    </source>
</evidence>
<comment type="caution">
    <text evidence="12">The sequence shown here is derived from an EMBL/GenBank/DDBJ whole genome shotgun (WGS) entry which is preliminary data.</text>
</comment>
<reference evidence="12" key="2">
    <citation type="journal article" date="2014" name="ISME J.">
        <title>Microbial stratification in low pH oxic and suboxic macroscopic growths along an acid mine drainage.</title>
        <authorList>
            <person name="Mendez-Garcia C."/>
            <person name="Mesa V."/>
            <person name="Sprenger R.R."/>
            <person name="Richter M."/>
            <person name="Diez M.S."/>
            <person name="Solano J."/>
            <person name="Bargiela R."/>
            <person name="Golyshina O.V."/>
            <person name="Manteca A."/>
            <person name="Ramos J.L."/>
            <person name="Gallego J.R."/>
            <person name="Llorente I."/>
            <person name="Martins Dos Santos V.A."/>
            <person name="Jensen O.N."/>
            <person name="Pelaez A.I."/>
            <person name="Sanchez J."/>
            <person name="Ferrer M."/>
        </authorList>
    </citation>
    <scope>NUCLEOTIDE SEQUENCE</scope>
</reference>
<evidence type="ECO:0000259" key="11">
    <source>
        <dbReference type="PROSITE" id="PS51352"/>
    </source>
</evidence>
<evidence type="ECO:0000313" key="12">
    <source>
        <dbReference type="EMBL" id="EQD35145.1"/>
    </source>
</evidence>
<proteinExistence type="inferred from homology"/>
<evidence type="ECO:0000256" key="4">
    <source>
        <dbReference type="ARBA" id="ARBA00022862"/>
    </source>
</evidence>
<dbReference type="PROSITE" id="PS51352">
    <property type="entry name" value="THIOREDOXIN_2"/>
    <property type="match status" value="1"/>
</dbReference>
<dbReference type="InterPro" id="IPR050924">
    <property type="entry name" value="Peroxiredoxin_BCP/PrxQ"/>
</dbReference>